<accession>A0A366ES94</accession>
<dbReference type="EMBL" id="QNRJ01000006">
    <property type="protein sequence ID" value="RBP04345.1"/>
    <property type="molecule type" value="Genomic_DNA"/>
</dbReference>
<proteinExistence type="predicted"/>
<evidence type="ECO:0000313" key="2">
    <source>
        <dbReference type="EMBL" id="RBP04345.1"/>
    </source>
</evidence>
<evidence type="ECO:0000256" key="1">
    <source>
        <dbReference type="SAM" id="MobiDB-lite"/>
    </source>
</evidence>
<sequence length="458" mass="51144">MTAPVFLYFMDGTYCWSLKIEPSLFLFQQNFQKTLTMRIILDIILNGNENHYHLYFNTFWGYIHMKKRDLTKIFAAFLLTGSVLAGCGSTSEEPKETDQSSEEKKEEPKEEKEEMALNAESQVKAYTDMKAELEKMKEDKEVNWETVNDLYTSELQASVNEVNGEFSQGIEAAISGGQSGELEKNVARQIIDKLTQSYFYQVQKGLQGQAAEDIEADKADDAKAKFAEVKYLAENVFIPTAEKRDSLYELSGESSMVENINNGLSLQEEALADSNAEDFAVYKQVTDKSIYQSYYLASNSYAEKISKAVEEGNTEELAIMQAEGYGFLQAIKGSLAGGDEAAANELDSIFSLENDPSTIDADKVNSLYTKAIKGKAAGYHEEAAEALESGDVAKAKVEAMEGNMFVKMLEVDVKNQLGEEKSQELFDLSQKWFEAISSEKADEAKQHSESILNILNQL</sequence>
<comment type="caution">
    <text evidence="2">The sequence shown here is derived from an EMBL/GenBank/DDBJ whole genome shotgun (WGS) entry which is preliminary data.</text>
</comment>
<name>A0A366ES94_9BACI</name>
<gene>
    <name evidence="2" type="ORF">DET59_106135</name>
</gene>
<evidence type="ECO:0000313" key="3">
    <source>
        <dbReference type="Proteomes" id="UP000252118"/>
    </source>
</evidence>
<organism evidence="2 3">
    <name type="scientific">Rossellomorea aquimaris</name>
    <dbReference type="NCBI Taxonomy" id="189382"/>
    <lineage>
        <taxon>Bacteria</taxon>
        <taxon>Bacillati</taxon>
        <taxon>Bacillota</taxon>
        <taxon>Bacilli</taxon>
        <taxon>Bacillales</taxon>
        <taxon>Bacillaceae</taxon>
        <taxon>Rossellomorea</taxon>
    </lineage>
</organism>
<dbReference type="Proteomes" id="UP000252118">
    <property type="component" value="Unassembled WGS sequence"/>
</dbReference>
<dbReference type="AlphaFoldDB" id="A0A366ES94"/>
<feature type="compositionally biased region" description="Basic and acidic residues" evidence="1">
    <location>
        <begin position="92"/>
        <end position="115"/>
    </location>
</feature>
<protein>
    <submittedName>
        <fullName evidence="2">Uncharacterized protein</fullName>
    </submittedName>
</protein>
<feature type="region of interest" description="Disordered" evidence="1">
    <location>
        <begin position="88"/>
        <end position="116"/>
    </location>
</feature>
<reference evidence="2 3" key="1">
    <citation type="submission" date="2018-06" db="EMBL/GenBank/DDBJ databases">
        <title>Freshwater and sediment microbial communities from various areas in North America, analyzing microbe dynamics in response to fracking.</title>
        <authorList>
            <person name="Lamendella R."/>
        </authorList>
    </citation>
    <scope>NUCLEOTIDE SEQUENCE [LARGE SCALE GENOMIC DNA]</scope>
    <source>
        <strain evidence="2 3">97B</strain>
    </source>
</reference>